<dbReference type="Gene3D" id="3.30.70.920">
    <property type="match status" value="1"/>
</dbReference>
<dbReference type="Pfam" id="PF13412">
    <property type="entry name" value="HTH_24"/>
    <property type="match status" value="1"/>
</dbReference>
<accession>A0ABQ6GAQ6</accession>
<dbReference type="Proteomes" id="UP001157114">
    <property type="component" value="Unassembled WGS sequence"/>
</dbReference>
<gene>
    <name evidence="5" type="ORF">MU1_16850</name>
</gene>
<dbReference type="Pfam" id="PF01037">
    <property type="entry name" value="AsnC_trans_reg"/>
    <property type="match status" value="1"/>
</dbReference>
<sequence>MDQIDYKILALLRDNARITISEMSRVIAMSQPAVTERMRKLEEQGVITGYRADVSLPKLGKYTTAFIMFKSNNCKEFETFCEAAPEIVDFYRTSGEYNYLMKVVTETSETLESFLETCHTYGFSSTLVVLSTRFEDKIFPPFSS</sequence>
<dbReference type="InterPro" id="IPR036390">
    <property type="entry name" value="WH_DNA-bd_sf"/>
</dbReference>
<evidence type="ECO:0000256" key="3">
    <source>
        <dbReference type="ARBA" id="ARBA00023163"/>
    </source>
</evidence>
<dbReference type="PRINTS" id="PR00033">
    <property type="entry name" value="HTHASNC"/>
</dbReference>
<comment type="caution">
    <text evidence="5">The sequence shown here is derived from an EMBL/GenBank/DDBJ whole genome shotgun (WGS) entry which is preliminary data.</text>
</comment>
<dbReference type="CDD" id="cd00090">
    <property type="entry name" value="HTH_ARSR"/>
    <property type="match status" value="1"/>
</dbReference>
<keyword evidence="1" id="KW-0805">Transcription regulation</keyword>
<evidence type="ECO:0000313" key="6">
    <source>
        <dbReference type="Proteomes" id="UP001157114"/>
    </source>
</evidence>
<evidence type="ECO:0000256" key="1">
    <source>
        <dbReference type="ARBA" id="ARBA00023015"/>
    </source>
</evidence>
<dbReference type="PANTHER" id="PTHR30154">
    <property type="entry name" value="LEUCINE-RESPONSIVE REGULATORY PROTEIN"/>
    <property type="match status" value="1"/>
</dbReference>
<evidence type="ECO:0000313" key="5">
    <source>
        <dbReference type="EMBL" id="GLX67340.1"/>
    </source>
</evidence>
<dbReference type="InterPro" id="IPR011008">
    <property type="entry name" value="Dimeric_a/b-barrel"/>
</dbReference>
<name>A0ABQ6GAQ6_9BACL</name>
<keyword evidence="2" id="KW-0238">DNA-binding</keyword>
<dbReference type="InterPro" id="IPR036388">
    <property type="entry name" value="WH-like_DNA-bd_sf"/>
</dbReference>
<reference evidence="5 6" key="1">
    <citation type="submission" date="2023-03" db="EMBL/GenBank/DDBJ databases">
        <title>Draft genome sequence of the bacteria which degrade cell wall of Tricholomamatutake.</title>
        <authorList>
            <person name="Konishi Y."/>
            <person name="Fukuta Y."/>
            <person name="Shirasaka N."/>
        </authorList>
    </citation>
    <scope>NUCLEOTIDE SEQUENCE [LARGE SCALE GENOMIC DNA]</scope>
    <source>
        <strain evidence="6">mu1</strain>
    </source>
</reference>
<dbReference type="EMBL" id="BSSQ01000006">
    <property type="protein sequence ID" value="GLX67340.1"/>
    <property type="molecule type" value="Genomic_DNA"/>
</dbReference>
<dbReference type="SUPFAM" id="SSF46785">
    <property type="entry name" value="Winged helix' DNA-binding domain"/>
    <property type="match status" value="1"/>
</dbReference>
<proteinExistence type="predicted"/>
<dbReference type="InterPro" id="IPR019887">
    <property type="entry name" value="Tscrpt_reg_AsnC/Lrp_C"/>
</dbReference>
<dbReference type="RefSeq" id="WP_284238084.1">
    <property type="nucleotide sequence ID" value="NZ_BSSQ01000006.1"/>
</dbReference>
<protein>
    <submittedName>
        <fullName evidence="5">AsnC family transcriptional regulator</fullName>
    </submittedName>
</protein>
<dbReference type="InterPro" id="IPR000485">
    <property type="entry name" value="AsnC-type_HTH_dom"/>
</dbReference>
<dbReference type="Gene3D" id="1.10.10.10">
    <property type="entry name" value="Winged helix-like DNA-binding domain superfamily/Winged helix DNA-binding domain"/>
    <property type="match status" value="1"/>
</dbReference>
<feature type="domain" description="HTH asnC-type" evidence="4">
    <location>
        <begin position="1"/>
        <end position="62"/>
    </location>
</feature>
<keyword evidence="3" id="KW-0804">Transcription</keyword>
<dbReference type="InterPro" id="IPR011991">
    <property type="entry name" value="ArsR-like_HTH"/>
</dbReference>
<evidence type="ECO:0000256" key="2">
    <source>
        <dbReference type="ARBA" id="ARBA00023125"/>
    </source>
</evidence>
<dbReference type="PANTHER" id="PTHR30154:SF20">
    <property type="entry name" value="LEUCINE-RESPONSIVE REGULATORY PROTEIN"/>
    <property type="match status" value="1"/>
</dbReference>
<dbReference type="SUPFAM" id="SSF54909">
    <property type="entry name" value="Dimeric alpha+beta barrel"/>
    <property type="match status" value="1"/>
</dbReference>
<keyword evidence="6" id="KW-1185">Reference proteome</keyword>
<dbReference type="PROSITE" id="PS50956">
    <property type="entry name" value="HTH_ASNC_2"/>
    <property type="match status" value="1"/>
</dbReference>
<evidence type="ECO:0000259" key="4">
    <source>
        <dbReference type="PROSITE" id="PS50956"/>
    </source>
</evidence>
<organism evidence="5 6">
    <name type="scientific">Paenibacillus glycanilyticus</name>
    <dbReference type="NCBI Taxonomy" id="126569"/>
    <lineage>
        <taxon>Bacteria</taxon>
        <taxon>Bacillati</taxon>
        <taxon>Bacillota</taxon>
        <taxon>Bacilli</taxon>
        <taxon>Bacillales</taxon>
        <taxon>Paenibacillaceae</taxon>
        <taxon>Paenibacillus</taxon>
    </lineage>
</organism>
<dbReference type="InterPro" id="IPR019888">
    <property type="entry name" value="Tscrpt_reg_AsnC-like"/>
</dbReference>
<dbReference type="SMART" id="SM00344">
    <property type="entry name" value="HTH_ASNC"/>
    <property type="match status" value="1"/>
</dbReference>